<keyword evidence="11" id="KW-0012">Acyltransferase</keyword>
<evidence type="ECO:0000256" key="6">
    <source>
        <dbReference type="ARBA" id="ARBA00023098"/>
    </source>
</evidence>
<comment type="subcellular location">
    <subcellularLocation>
        <location evidence="10">Cell membrane</location>
        <topology evidence="10">Multi-pass membrane protein</topology>
    </subcellularLocation>
</comment>
<feature type="transmembrane region" description="Helical" evidence="10">
    <location>
        <begin position="120"/>
        <end position="139"/>
    </location>
</feature>
<gene>
    <name evidence="10" type="primary">plsY</name>
    <name evidence="11" type="ORF">J2Z66_000726</name>
</gene>
<comment type="catalytic activity">
    <reaction evidence="10">
        <text>an acyl phosphate + sn-glycerol 3-phosphate = a 1-acyl-sn-glycero-3-phosphate + phosphate</text>
        <dbReference type="Rhea" id="RHEA:34075"/>
        <dbReference type="ChEBI" id="CHEBI:43474"/>
        <dbReference type="ChEBI" id="CHEBI:57597"/>
        <dbReference type="ChEBI" id="CHEBI:57970"/>
        <dbReference type="ChEBI" id="CHEBI:59918"/>
        <dbReference type="EC" id="2.3.1.275"/>
    </reaction>
</comment>
<feature type="transmembrane region" description="Helical" evidence="10">
    <location>
        <begin position="78"/>
        <end position="100"/>
    </location>
</feature>
<dbReference type="GO" id="GO:0004366">
    <property type="term" value="F:glycerol-3-phosphate O-acyltransferase activity"/>
    <property type="evidence" value="ECO:0007669"/>
    <property type="project" value="UniProtKB-EC"/>
</dbReference>
<comment type="function">
    <text evidence="10">Catalyzes the transfer of an acyl group from acyl-phosphate (acyl-PO(4)) to glycerol-3-phosphate (G3P) to form lysophosphatidic acid (LPA). This enzyme utilizes acyl-phosphate as fatty acyl donor, but not acyl-CoA or acyl-ACP.</text>
</comment>
<evidence type="ECO:0000256" key="8">
    <source>
        <dbReference type="ARBA" id="ARBA00023209"/>
    </source>
</evidence>
<evidence type="ECO:0000256" key="9">
    <source>
        <dbReference type="ARBA" id="ARBA00023264"/>
    </source>
</evidence>
<evidence type="ECO:0000256" key="4">
    <source>
        <dbReference type="ARBA" id="ARBA00022692"/>
    </source>
</evidence>
<comment type="similarity">
    <text evidence="10">Belongs to the PlsY family.</text>
</comment>
<keyword evidence="2 10" id="KW-0444">Lipid biosynthesis</keyword>
<protein>
    <recommendedName>
        <fullName evidence="10">Glycerol-3-phosphate acyltransferase</fullName>
    </recommendedName>
    <alternativeName>
        <fullName evidence="10">Acyl-PO4 G3P acyltransferase</fullName>
    </alternativeName>
    <alternativeName>
        <fullName evidence="10">Acyl-phosphate--glycerol-3-phosphate acyltransferase</fullName>
    </alternativeName>
    <alternativeName>
        <fullName evidence="10">G3P acyltransferase</fullName>
        <shortName evidence="10">GPAT</shortName>
        <ecNumber evidence="10">2.3.1.275</ecNumber>
    </alternativeName>
    <alternativeName>
        <fullName evidence="10">Lysophosphatidic acid synthase</fullName>
        <shortName evidence="10">LPA synthase</shortName>
    </alternativeName>
</protein>
<evidence type="ECO:0000256" key="2">
    <source>
        <dbReference type="ARBA" id="ARBA00022516"/>
    </source>
</evidence>
<reference evidence="11 12" key="1">
    <citation type="submission" date="2021-03" db="EMBL/GenBank/DDBJ databases">
        <title>Genomic Encyclopedia of Type Strains, Phase IV (KMG-IV): sequencing the most valuable type-strain genomes for metagenomic binning, comparative biology and taxonomic classification.</title>
        <authorList>
            <person name="Goeker M."/>
        </authorList>
    </citation>
    <scope>NUCLEOTIDE SEQUENCE [LARGE SCALE GENOMIC DNA]</scope>
    <source>
        <strain evidence="11 12">DSM 26048</strain>
    </source>
</reference>
<keyword evidence="8 10" id="KW-0594">Phospholipid biosynthesis</keyword>
<dbReference type="Pfam" id="PF02660">
    <property type="entry name" value="G3P_acyltransf"/>
    <property type="match status" value="1"/>
</dbReference>
<evidence type="ECO:0000256" key="1">
    <source>
        <dbReference type="ARBA" id="ARBA00022475"/>
    </source>
</evidence>
<dbReference type="EMBL" id="JAGGLB010000002">
    <property type="protein sequence ID" value="MBP1989131.1"/>
    <property type="molecule type" value="Genomic_DNA"/>
</dbReference>
<dbReference type="EC" id="2.3.1.275" evidence="10"/>
<keyword evidence="5 10" id="KW-1133">Transmembrane helix</keyword>
<keyword evidence="4 10" id="KW-0812">Transmembrane</keyword>
<dbReference type="RefSeq" id="WP_209969967.1">
    <property type="nucleotide sequence ID" value="NZ_JAGGLB010000002.1"/>
</dbReference>
<comment type="pathway">
    <text evidence="10">Lipid metabolism; phospholipid metabolism.</text>
</comment>
<evidence type="ECO:0000313" key="11">
    <source>
        <dbReference type="EMBL" id="MBP1989131.1"/>
    </source>
</evidence>
<evidence type="ECO:0000256" key="5">
    <source>
        <dbReference type="ARBA" id="ARBA00022989"/>
    </source>
</evidence>
<comment type="subunit">
    <text evidence="10">Probably interacts with PlsX.</text>
</comment>
<keyword evidence="7 10" id="KW-0472">Membrane</keyword>
<dbReference type="SMART" id="SM01207">
    <property type="entry name" value="G3P_acyltransf"/>
    <property type="match status" value="1"/>
</dbReference>
<keyword evidence="12" id="KW-1185">Reference proteome</keyword>
<dbReference type="Proteomes" id="UP001519287">
    <property type="component" value="Unassembled WGS sequence"/>
</dbReference>
<evidence type="ECO:0000256" key="3">
    <source>
        <dbReference type="ARBA" id="ARBA00022679"/>
    </source>
</evidence>
<evidence type="ECO:0000256" key="7">
    <source>
        <dbReference type="ARBA" id="ARBA00023136"/>
    </source>
</evidence>
<dbReference type="HAMAP" id="MF_01043">
    <property type="entry name" value="PlsY"/>
    <property type="match status" value="1"/>
</dbReference>
<keyword evidence="3 10" id="KW-0808">Transferase</keyword>
<keyword evidence="1 10" id="KW-1003">Cell membrane</keyword>
<feature type="transmembrane region" description="Helical" evidence="10">
    <location>
        <begin position="6"/>
        <end position="23"/>
    </location>
</feature>
<organism evidence="11 12">
    <name type="scientific">Paenibacillus eucommiae</name>
    <dbReference type="NCBI Taxonomy" id="1355755"/>
    <lineage>
        <taxon>Bacteria</taxon>
        <taxon>Bacillati</taxon>
        <taxon>Bacillota</taxon>
        <taxon>Bacilli</taxon>
        <taxon>Bacillales</taxon>
        <taxon>Paenibacillaceae</taxon>
        <taxon>Paenibacillus</taxon>
    </lineage>
</organism>
<comment type="caution">
    <text evidence="11">The sequence shown here is derived from an EMBL/GenBank/DDBJ whole genome shotgun (WGS) entry which is preliminary data.</text>
</comment>
<keyword evidence="6 10" id="KW-0443">Lipid metabolism</keyword>
<evidence type="ECO:0000313" key="12">
    <source>
        <dbReference type="Proteomes" id="UP001519287"/>
    </source>
</evidence>
<feature type="transmembrane region" description="Helical" evidence="10">
    <location>
        <begin position="159"/>
        <end position="176"/>
    </location>
</feature>
<keyword evidence="9 10" id="KW-1208">Phospholipid metabolism</keyword>
<sequence>MLQTAVLILAYIVGCFSTAYFLVKLQYGQDIRTLGSRNVGARNAGRMYGSKAFLITFIGDTSKAALVVYAAGKVTSSLTYLLLALLAVIIGHIYPVFLGFKGGKGMSPFAGGALILDWRIFLLMLALALVFLILSRRFSPAGLTAILTFPLLIFHFQHSWTNALIGLLAVFLILYAHRSNIMEIVRSWTT</sequence>
<evidence type="ECO:0000256" key="10">
    <source>
        <dbReference type="HAMAP-Rule" id="MF_01043"/>
    </source>
</evidence>
<dbReference type="InterPro" id="IPR003811">
    <property type="entry name" value="G3P_acylTferase_PlsY"/>
</dbReference>
<name>A0ABS4IQ43_9BACL</name>
<accession>A0ABS4IQ43</accession>
<dbReference type="PANTHER" id="PTHR30309:SF0">
    <property type="entry name" value="GLYCEROL-3-PHOSPHATE ACYLTRANSFERASE-RELATED"/>
    <property type="match status" value="1"/>
</dbReference>
<dbReference type="PANTHER" id="PTHR30309">
    <property type="entry name" value="INNER MEMBRANE PROTEIN YGIH"/>
    <property type="match status" value="1"/>
</dbReference>
<proteinExistence type="inferred from homology"/>